<dbReference type="GO" id="GO:0016491">
    <property type="term" value="F:oxidoreductase activity"/>
    <property type="evidence" value="ECO:0007669"/>
    <property type="project" value="UniProtKB-KW"/>
</dbReference>
<dbReference type="GO" id="GO:0016020">
    <property type="term" value="C:membrane"/>
    <property type="evidence" value="ECO:0007669"/>
    <property type="project" value="TreeGrafter"/>
</dbReference>
<evidence type="ECO:0000256" key="3">
    <source>
        <dbReference type="RuleBase" id="RU000363"/>
    </source>
</evidence>
<comment type="caution">
    <text evidence="4">The sequence shown here is derived from an EMBL/GenBank/DDBJ whole genome shotgun (WGS) entry which is preliminary data.</text>
</comment>
<evidence type="ECO:0000256" key="1">
    <source>
        <dbReference type="ARBA" id="ARBA00006484"/>
    </source>
</evidence>
<reference evidence="4" key="2">
    <citation type="submission" date="2023-04" db="EMBL/GenBank/DDBJ databases">
        <title>Paracnuella aquatica gen. nov., sp. nov., a member of the family Chitinophagaceae isolated from a hot spring.</title>
        <authorList>
            <person name="Wang C."/>
        </authorList>
    </citation>
    <scope>NUCLEOTIDE SEQUENCE</scope>
    <source>
        <strain evidence="4">LB-8</strain>
    </source>
</reference>
<dbReference type="RefSeq" id="WP_279299379.1">
    <property type="nucleotide sequence ID" value="NZ_JAOTIF010000025.1"/>
</dbReference>
<dbReference type="NCBIfam" id="NF004792">
    <property type="entry name" value="PRK06139.1"/>
    <property type="match status" value="1"/>
</dbReference>
<keyword evidence="2" id="KW-0560">Oxidoreductase</keyword>
<dbReference type="Pfam" id="PF00106">
    <property type="entry name" value="adh_short"/>
    <property type="match status" value="1"/>
</dbReference>
<evidence type="ECO:0000313" key="5">
    <source>
        <dbReference type="Proteomes" id="UP001155483"/>
    </source>
</evidence>
<dbReference type="PANTHER" id="PTHR44196">
    <property type="entry name" value="DEHYDROGENASE/REDUCTASE SDR FAMILY MEMBER 7B"/>
    <property type="match status" value="1"/>
</dbReference>
<organism evidence="4 5">
    <name type="scientific">Paraflavisolibacter caeni</name>
    <dbReference type="NCBI Taxonomy" id="2982496"/>
    <lineage>
        <taxon>Bacteria</taxon>
        <taxon>Pseudomonadati</taxon>
        <taxon>Bacteroidota</taxon>
        <taxon>Chitinophagia</taxon>
        <taxon>Chitinophagales</taxon>
        <taxon>Chitinophagaceae</taxon>
        <taxon>Paraflavisolibacter</taxon>
    </lineage>
</organism>
<dbReference type="PRINTS" id="PR00080">
    <property type="entry name" value="SDRFAMILY"/>
</dbReference>
<reference evidence="4" key="1">
    <citation type="submission" date="2022-09" db="EMBL/GenBank/DDBJ databases">
        <authorList>
            <person name="Yuan C."/>
            <person name="Ke Z."/>
        </authorList>
    </citation>
    <scope>NUCLEOTIDE SEQUENCE</scope>
    <source>
        <strain evidence="4">LB-8</strain>
    </source>
</reference>
<dbReference type="EMBL" id="JAOTIF010000025">
    <property type="protein sequence ID" value="MCU7551942.1"/>
    <property type="molecule type" value="Genomic_DNA"/>
</dbReference>
<name>A0A9X2Y056_9BACT</name>
<dbReference type="Gene3D" id="3.40.50.720">
    <property type="entry name" value="NAD(P)-binding Rossmann-like Domain"/>
    <property type="match status" value="1"/>
</dbReference>
<dbReference type="InterPro" id="IPR002347">
    <property type="entry name" value="SDR_fam"/>
</dbReference>
<dbReference type="AlphaFoldDB" id="A0A9X2Y056"/>
<dbReference type="Proteomes" id="UP001155483">
    <property type="component" value="Unassembled WGS sequence"/>
</dbReference>
<gene>
    <name evidence="4" type="ORF">OCK74_22675</name>
</gene>
<dbReference type="InterPro" id="IPR036291">
    <property type="entry name" value="NAD(P)-bd_dom_sf"/>
</dbReference>
<dbReference type="PANTHER" id="PTHR44196:SF1">
    <property type="entry name" value="DEHYDROGENASE_REDUCTASE SDR FAMILY MEMBER 7B"/>
    <property type="match status" value="1"/>
</dbReference>
<proteinExistence type="inferred from homology"/>
<dbReference type="PROSITE" id="PS00061">
    <property type="entry name" value="ADH_SHORT"/>
    <property type="match status" value="1"/>
</dbReference>
<evidence type="ECO:0000256" key="2">
    <source>
        <dbReference type="ARBA" id="ARBA00023002"/>
    </source>
</evidence>
<keyword evidence="5" id="KW-1185">Reference proteome</keyword>
<evidence type="ECO:0000313" key="4">
    <source>
        <dbReference type="EMBL" id="MCU7551942.1"/>
    </source>
</evidence>
<comment type="similarity">
    <text evidence="1 3">Belongs to the short-chain dehydrogenases/reductases (SDR) family.</text>
</comment>
<protein>
    <submittedName>
        <fullName evidence="4">SDR family oxidoreductase</fullName>
    </submittedName>
</protein>
<accession>A0A9X2Y056</accession>
<dbReference type="InterPro" id="IPR020904">
    <property type="entry name" value="Sc_DH/Rdtase_CS"/>
</dbReference>
<sequence length="321" mass="34148">MGKNLTGKTVVITGASSGVGRAIALEFARSGADLVLAARREQALTEVAVECDNLGGKALKVITDVTDPVAVKRLAQAAIDFSGKIDVWVNNAGVLAAGAIDEAPVEIHNQVIQTNLIGYINGAAAVIPFFKRQGHGILINNISVGGWFPVPYAIGYSASKFGLRGFSEALRGELHQWHDIHVCDLFPGFLDTPGIQHAANYTGRYIKPAPPVYDPQRVARATVCIAKNPRNAKTIGSTSTFLRLAHAIFPGLSRSITASVIESYLKKAEHTAETSGNLFEPVEFGTSIHGGWSNAVSSHKRTIGLLLFATVAGILLMRQKG</sequence>
<dbReference type="SUPFAM" id="SSF51735">
    <property type="entry name" value="NAD(P)-binding Rossmann-fold domains"/>
    <property type="match status" value="1"/>
</dbReference>
<dbReference type="PRINTS" id="PR00081">
    <property type="entry name" value="GDHRDH"/>
</dbReference>